<evidence type="ECO:0000256" key="1">
    <source>
        <dbReference type="SAM" id="MobiDB-lite"/>
    </source>
</evidence>
<gene>
    <name evidence="3" type="ORF">KWG56_01455</name>
</gene>
<name>A0ABX8TIW0_9CAUL</name>
<dbReference type="Proteomes" id="UP000824334">
    <property type="component" value="Chromosome"/>
</dbReference>
<feature type="chain" id="PRO_5045973633" evidence="2">
    <location>
        <begin position="29"/>
        <end position="437"/>
    </location>
</feature>
<dbReference type="GeneID" id="94373912"/>
<feature type="signal peptide" evidence="2">
    <location>
        <begin position="1"/>
        <end position="28"/>
    </location>
</feature>
<accession>A0ABX8TIW0</accession>
<protein>
    <submittedName>
        <fullName evidence="3">Serine/threonine protein phosphatase</fullName>
    </submittedName>
</protein>
<feature type="region of interest" description="Disordered" evidence="1">
    <location>
        <begin position="106"/>
        <end position="125"/>
    </location>
</feature>
<dbReference type="RefSeq" id="WP_219353453.1">
    <property type="nucleotide sequence ID" value="NZ_CP080034.1"/>
</dbReference>
<keyword evidence="4" id="KW-1185">Reference proteome</keyword>
<organism evidence="3 4">
    <name type="scientific">Brevundimonas nasdae</name>
    <dbReference type="NCBI Taxonomy" id="172043"/>
    <lineage>
        <taxon>Bacteria</taxon>
        <taxon>Pseudomonadati</taxon>
        <taxon>Pseudomonadota</taxon>
        <taxon>Alphaproteobacteria</taxon>
        <taxon>Caulobacterales</taxon>
        <taxon>Caulobacteraceae</taxon>
        <taxon>Brevundimonas</taxon>
    </lineage>
</organism>
<evidence type="ECO:0000313" key="4">
    <source>
        <dbReference type="Proteomes" id="UP000824334"/>
    </source>
</evidence>
<reference evidence="3 4" key="1">
    <citation type="submission" date="2021-07" db="EMBL/GenBank/DDBJ databases">
        <title>Isolation and characterization of bacteria from a gold mining with a capacity of golden bioaccumulation.</title>
        <authorList>
            <person name="Yang X.J."/>
        </authorList>
    </citation>
    <scope>NUCLEOTIDE SEQUENCE [LARGE SCALE GENOMIC DNA]</scope>
    <source>
        <strain evidence="3 4">Au29</strain>
    </source>
</reference>
<proteinExistence type="predicted"/>
<dbReference type="EMBL" id="CP080034">
    <property type="protein sequence ID" value="QYC10713.1"/>
    <property type="molecule type" value="Genomic_DNA"/>
</dbReference>
<evidence type="ECO:0000256" key="2">
    <source>
        <dbReference type="SAM" id="SignalP"/>
    </source>
</evidence>
<dbReference type="PANTHER" id="PTHR43143">
    <property type="entry name" value="METALLOPHOSPHOESTERASE, CALCINEURIN SUPERFAMILY"/>
    <property type="match status" value="1"/>
</dbReference>
<dbReference type="PANTHER" id="PTHR43143:SF5">
    <property type="entry name" value="SECRETED PROTEIN"/>
    <property type="match status" value="1"/>
</dbReference>
<evidence type="ECO:0000313" key="3">
    <source>
        <dbReference type="EMBL" id="QYC10713.1"/>
    </source>
</evidence>
<dbReference type="InterPro" id="IPR051918">
    <property type="entry name" value="STPP_CPPED1"/>
</dbReference>
<sequence length="437" mass="48676">MTMIAKTARTLALGFSLLLSAAHGPVQAADGRFTIAVIPDTQNYVDFTHQRAEGFAFDARDMMVEQMRYIADNAVSRGGEIVFATGLGDVWQHPTIAIDPEHAARGFSARPLPDGPQSGMNPDRRTRGVREVEIPASIAAYRLLDGALPFSIVSGNHDYDAQWWEESWPRDLTAPQGDLRRLGMIHVGGLTEWTRAFGVDSAFFKDRPWYVAAHQNGADSAQIFEAGGYRFLHIGLQFSPTDASLKWAETVIHAHPGLPTIITTHDFLNKDGERLPHPVVNQTVVDPFDNSPQAIWDKLVARNPQVFMVLSGHHNGQSFRVDQNRQGGAVYQILSDYQDRNQAALDAGVAADKAPALGDGWMRLMQFDMDAATPTVRVRTYSTHYRRFASDEPNYARWYKPNEQPHLSDEDFLSRDEFTIPLTDFRARFGAPAAVSK</sequence>
<keyword evidence="2" id="KW-0732">Signal</keyword>